<dbReference type="AlphaFoldDB" id="A0AAV4FFA3"/>
<dbReference type="GO" id="GO:0008289">
    <property type="term" value="F:lipid binding"/>
    <property type="evidence" value="ECO:0007669"/>
    <property type="project" value="UniProtKB-KW"/>
</dbReference>
<keyword evidence="4" id="KW-0813">Transport</keyword>
<dbReference type="EMBL" id="BMAT01007816">
    <property type="protein sequence ID" value="GFR71983.1"/>
    <property type="molecule type" value="Genomic_DNA"/>
</dbReference>
<dbReference type="SUPFAM" id="SSF50814">
    <property type="entry name" value="Lipocalins"/>
    <property type="match status" value="1"/>
</dbReference>
<evidence type="ECO:0000259" key="11">
    <source>
        <dbReference type="Pfam" id="PF08212"/>
    </source>
</evidence>
<comment type="subcellular location">
    <subcellularLocation>
        <location evidence="1">Secreted</location>
    </subcellularLocation>
</comment>
<name>A0AAV4FFA3_9GAST</name>
<protein>
    <recommendedName>
        <fullName evidence="3">Apolipoprotein D</fullName>
    </recommendedName>
</protein>
<evidence type="ECO:0000313" key="13">
    <source>
        <dbReference type="Proteomes" id="UP000762676"/>
    </source>
</evidence>
<dbReference type="PRINTS" id="PR01273">
    <property type="entry name" value="INVTBRTCOLOR"/>
</dbReference>
<dbReference type="GO" id="GO:0006629">
    <property type="term" value="P:lipid metabolic process"/>
    <property type="evidence" value="ECO:0007669"/>
    <property type="project" value="TreeGrafter"/>
</dbReference>
<feature type="chain" id="PRO_5043115345" description="Apolipoprotein D" evidence="10">
    <location>
        <begin position="20"/>
        <end position="187"/>
    </location>
</feature>
<dbReference type="PANTHER" id="PTHR10612:SF58">
    <property type="entry name" value="APOLIPOPROTEIN D"/>
    <property type="match status" value="1"/>
</dbReference>
<dbReference type="GO" id="GO:0031409">
    <property type="term" value="F:pigment binding"/>
    <property type="evidence" value="ECO:0007669"/>
    <property type="project" value="InterPro"/>
</dbReference>
<proteinExistence type="inferred from homology"/>
<evidence type="ECO:0000256" key="7">
    <source>
        <dbReference type="ARBA" id="ARBA00023121"/>
    </source>
</evidence>
<dbReference type="PANTHER" id="PTHR10612">
    <property type="entry name" value="APOLIPOPROTEIN D"/>
    <property type="match status" value="1"/>
</dbReference>
<evidence type="ECO:0000256" key="1">
    <source>
        <dbReference type="ARBA" id="ARBA00004613"/>
    </source>
</evidence>
<dbReference type="Gene3D" id="2.40.128.20">
    <property type="match status" value="1"/>
</dbReference>
<evidence type="ECO:0000256" key="9">
    <source>
        <dbReference type="ARBA" id="ARBA00023180"/>
    </source>
</evidence>
<sequence length="187" mass="20390">MQTVFSSALAVLCLGVANAVYLSGPCPSIVSQPTLDASRYVGKWYELKRFPNTNQEDLSCTSAQYTLASDGTVIVRNQGFFSNGTMDSIEGTAQVVDASSPAELSVDFGFGWPSNVPNYYILDTDYDNYSLVYSCSEMFGVSVEFAWILTRERNANLDVSALEQTLTDAGVDVANFETVDQQNCSDD</sequence>
<evidence type="ECO:0000256" key="5">
    <source>
        <dbReference type="ARBA" id="ARBA00022525"/>
    </source>
</evidence>
<dbReference type="InterPro" id="IPR000566">
    <property type="entry name" value="Lipocln_cytosolic_FA-bd_dom"/>
</dbReference>
<keyword evidence="5" id="KW-0964">Secreted</keyword>
<evidence type="ECO:0000256" key="10">
    <source>
        <dbReference type="PIRNR" id="PIRNR036893"/>
    </source>
</evidence>
<dbReference type="FunFam" id="2.40.128.20:FF:000003">
    <property type="entry name" value="Apolipoprotein D"/>
    <property type="match status" value="1"/>
</dbReference>
<keyword evidence="13" id="KW-1185">Reference proteome</keyword>
<feature type="signal peptide" evidence="10">
    <location>
        <begin position="1"/>
        <end position="19"/>
    </location>
</feature>
<feature type="domain" description="Lipocalin/cytosolic fatty-acid binding" evidence="11">
    <location>
        <begin position="35"/>
        <end position="181"/>
    </location>
</feature>
<dbReference type="GO" id="GO:0005576">
    <property type="term" value="C:extracellular region"/>
    <property type="evidence" value="ECO:0007669"/>
    <property type="project" value="UniProtKB-SubCell"/>
</dbReference>
<evidence type="ECO:0000256" key="8">
    <source>
        <dbReference type="ARBA" id="ARBA00023157"/>
    </source>
</evidence>
<keyword evidence="6 10" id="KW-0732">Signal</keyword>
<evidence type="ECO:0000313" key="12">
    <source>
        <dbReference type="EMBL" id="GFR71983.1"/>
    </source>
</evidence>
<comment type="caution">
    <text evidence="12">The sequence shown here is derived from an EMBL/GenBank/DDBJ whole genome shotgun (WGS) entry which is preliminary data.</text>
</comment>
<evidence type="ECO:0000256" key="3">
    <source>
        <dbReference type="ARBA" id="ARBA00019890"/>
    </source>
</evidence>
<keyword evidence="7" id="KW-0446">Lipid-binding</keyword>
<reference evidence="12 13" key="1">
    <citation type="journal article" date="2021" name="Elife">
        <title>Chloroplast acquisition without the gene transfer in kleptoplastic sea slugs, Plakobranchus ocellatus.</title>
        <authorList>
            <person name="Maeda T."/>
            <person name="Takahashi S."/>
            <person name="Yoshida T."/>
            <person name="Shimamura S."/>
            <person name="Takaki Y."/>
            <person name="Nagai Y."/>
            <person name="Toyoda A."/>
            <person name="Suzuki Y."/>
            <person name="Arimoto A."/>
            <person name="Ishii H."/>
            <person name="Satoh N."/>
            <person name="Nishiyama T."/>
            <person name="Hasebe M."/>
            <person name="Maruyama T."/>
            <person name="Minagawa J."/>
            <person name="Obokata J."/>
            <person name="Shigenobu S."/>
        </authorList>
    </citation>
    <scope>NUCLEOTIDE SEQUENCE [LARGE SCALE GENOMIC DNA]</scope>
</reference>
<dbReference type="PIRSF" id="PIRSF036893">
    <property type="entry name" value="Lipocalin_ApoD"/>
    <property type="match status" value="1"/>
</dbReference>
<dbReference type="InterPro" id="IPR022271">
    <property type="entry name" value="Lipocalin_ApoD"/>
</dbReference>
<dbReference type="GO" id="GO:0000302">
    <property type="term" value="P:response to reactive oxygen species"/>
    <property type="evidence" value="ECO:0007669"/>
    <property type="project" value="TreeGrafter"/>
</dbReference>
<evidence type="ECO:0000256" key="4">
    <source>
        <dbReference type="ARBA" id="ARBA00022448"/>
    </source>
</evidence>
<dbReference type="Pfam" id="PF08212">
    <property type="entry name" value="Lipocalin_2"/>
    <property type="match status" value="1"/>
</dbReference>
<comment type="similarity">
    <text evidence="2 10">Belongs to the calycin superfamily. Lipocalin family.</text>
</comment>
<accession>A0AAV4FFA3</accession>
<dbReference type="Proteomes" id="UP000762676">
    <property type="component" value="Unassembled WGS sequence"/>
</dbReference>
<organism evidence="12 13">
    <name type="scientific">Elysia marginata</name>
    <dbReference type="NCBI Taxonomy" id="1093978"/>
    <lineage>
        <taxon>Eukaryota</taxon>
        <taxon>Metazoa</taxon>
        <taxon>Spiralia</taxon>
        <taxon>Lophotrochozoa</taxon>
        <taxon>Mollusca</taxon>
        <taxon>Gastropoda</taxon>
        <taxon>Heterobranchia</taxon>
        <taxon>Euthyneura</taxon>
        <taxon>Panpulmonata</taxon>
        <taxon>Sacoglossa</taxon>
        <taxon>Placobranchoidea</taxon>
        <taxon>Plakobranchidae</taxon>
        <taxon>Elysia</taxon>
    </lineage>
</organism>
<gene>
    <name evidence="12" type="ORF">ElyMa_003827900</name>
</gene>
<evidence type="ECO:0000256" key="2">
    <source>
        <dbReference type="ARBA" id="ARBA00006889"/>
    </source>
</evidence>
<keyword evidence="8" id="KW-1015">Disulfide bond</keyword>
<evidence type="ECO:0000256" key="6">
    <source>
        <dbReference type="ARBA" id="ARBA00022729"/>
    </source>
</evidence>
<dbReference type="InterPro" id="IPR012674">
    <property type="entry name" value="Calycin"/>
</dbReference>
<keyword evidence="9" id="KW-0325">Glycoprotein</keyword>
<dbReference type="InterPro" id="IPR003057">
    <property type="entry name" value="Invtbrt_color"/>
</dbReference>
<dbReference type="GO" id="GO:0005737">
    <property type="term" value="C:cytoplasm"/>
    <property type="evidence" value="ECO:0007669"/>
    <property type="project" value="TreeGrafter"/>
</dbReference>